<dbReference type="OMA" id="HIVRMQC"/>
<feature type="compositionally biased region" description="Acidic residues" evidence="1">
    <location>
        <begin position="382"/>
        <end position="398"/>
    </location>
</feature>
<dbReference type="AlphaFoldDB" id="A0A074YL95"/>
<feature type="region of interest" description="Disordered" evidence="1">
    <location>
        <begin position="81"/>
        <end position="207"/>
    </location>
</feature>
<feature type="region of interest" description="Disordered" evidence="1">
    <location>
        <begin position="324"/>
        <end position="410"/>
    </location>
</feature>
<dbReference type="RefSeq" id="XP_013346869.1">
    <property type="nucleotide sequence ID" value="XM_013491415.1"/>
</dbReference>
<sequence length="753" mass="84507">MDPESLFVSRYSDEDSPHDDSYQSAFEEPRIAKLGSTIPIPSQFDMPESEGQEEGFHPTTNQQPPEVDIINAVIRSDDVTTGALNTSSAPLGKLPKRPKNTLYHRPQRLITTAPRTRLLDIDASPGRSTSATNPRTKTGHSLPQDDPRELSNKRQKRGQNVSVQNPEGARKPASAKGKVPRKVVPSPSPVLIGSSRTLRSSGKQAEPTFDLSVPINQQIGKNDRASSGTQHQYVDNESVLPTAMNKTRSITQSQGRKRTHPGGVLRNAVGTASAGQSAHPDIESDAPPLLFPTIAQIPDTSMEEPHRPVLDQDPHAQANAGALTSEATPLPRVNEVRSTSNQLAEPEEDTPQPNVELCQSPARPQTRISGHEGARMQNLESFVEEDDPQDETIEDETHDNETDHSQTVPVPEPLIKALGFARVIHKQANSDRFERSFHGVHILKAYDSSKKTIDGWKAEKDYGRTSKVIKLSNLITKEAEAVLKQPGWNTATGFKYMFTRVLPTVVRLLHNSLTYFLSEAGTMTKLTFEQVNISRSLAKTIVYLSDQAMGSQIKTIRGRNVISMIKEIRLVRSVFEQQLTSLKENRSAEKYSQSQQLQRSRQAIIDAEEDDDRKMMRWRENWRILHDQRLGAELEGRVFLDPEKEKHLKYVPLEQSNVPYTCWDPDSQIYPLVEGLLELTGPDVYRKIFRKYCKFGGPLQPFNVSEIVDKAVSLKEQFMKEALEDDEEREQWIIDISDPRKPPIEVVARESRS</sequence>
<dbReference type="InParanoid" id="A0A074YL95"/>
<dbReference type="HOGENOM" id="CLU_364450_0_0_1"/>
<dbReference type="EMBL" id="KL584752">
    <property type="protein sequence ID" value="KEQ98470.1"/>
    <property type="molecule type" value="Genomic_DNA"/>
</dbReference>
<feature type="compositionally biased region" description="Polar residues" evidence="1">
    <location>
        <begin position="194"/>
        <end position="203"/>
    </location>
</feature>
<feature type="region of interest" description="Disordered" evidence="1">
    <location>
        <begin position="1"/>
        <end position="24"/>
    </location>
</feature>
<evidence type="ECO:0000313" key="3">
    <source>
        <dbReference type="Proteomes" id="UP000030641"/>
    </source>
</evidence>
<organism evidence="2 3">
    <name type="scientific">Aureobasidium subglaciale (strain EXF-2481)</name>
    <name type="common">Aureobasidium pullulans var. subglaciale</name>
    <dbReference type="NCBI Taxonomy" id="1043005"/>
    <lineage>
        <taxon>Eukaryota</taxon>
        <taxon>Fungi</taxon>
        <taxon>Dikarya</taxon>
        <taxon>Ascomycota</taxon>
        <taxon>Pezizomycotina</taxon>
        <taxon>Dothideomycetes</taxon>
        <taxon>Dothideomycetidae</taxon>
        <taxon>Dothideales</taxon>
        <taxon>Saccotheciaceae</taxon>
        <taxon>Aureobasidium</taxon>
    </lineage>
</organism>
<dbReference type="GeneID" id="25365721"/>
<protein>
    <submittedName>
        <fullName evidence="2">Uncharacterized protein</fullName>
    </submittedName>
</protein>
<accession>A0A074YL95</accession>
<proteinExistence type="predicted"/>
<evidence type="ECO:0000256" key="1">
    <source>
        <dbReference type="SAM" id="MobiDB-lite"/>
    </source>
</evidence>
<name>A0A074YL95_AURSE</name>
<feature type="compositionally biased region" description="Basic and acidic residues" evidence="1">
    <location>
        <begin position="11"/>
        <end position="24"/>
    </location>
</feature>
<keyword evidence="3" id="KW-1185">Reference proteome</keyword>
<reference evidence="2 3" key="1">
    <citation type="journal article" date="2014" name="BMC Genomics">
        <title>Genome sequencing of four Aureobasidium pullulans varieties: biotechnological potential, stress tolerance, and description of new species.</title>
        <authorList>
            <person name="Gostin Ar C."/>
            <person name="Ohm R.A."/>
            <person name="Kogej T."/>
            <person name="Sonjak S."/>
            <person name="Turk M."/>
            <person name="Zajc J."/>
            <person name="Zalar P."/>
            <person name="Grube M."/>
            <person name="Sun H."/>
            <person name="Han J."/>
            <person name="Sharma A."/>
            <person name="Chiniquy J."/>
            <person name="Ngan C.Y."/>
            <person name="Lipzen A."/>
            <person name="Barry K."/>
            <person name="Grigoriev I.V."/>
            <person name="Gunde-Cimerman N."/>
        </authorList>
    </citation>
    <scope>NUCLEOTIDE SEQUENCE [LARGE SCALE GENOMIC DNA]</scope>
    <source>
        <strain evidence="2 3">EXF-2481</strain>
    </source>
</reference>
<evidence type="ECO:0000313" key="2">
    <source>
        <dbReference type="EMBL" id="KEQ98470.1"/>
    </source>
</evidence>
<feature type="compositionally biased region" description="Polar residues" evidence="1">
    <location>
        <begin position="126"/>
        <end position="141"/>
    </location>
</feature>
<gene>
    <name evidence="2" type="ORF">AUEXF2481DRAFT_36984</name>
</gene>
<dbReference type="OrthoDB" id="3939134at2759"/>
<feature type="region of interest" description="Disordered" evidence="1">
    <location>
        <begin position="38"/>
        <end position="65"/>
    </location>
</feature>
<dbReference type="STRING" id="1043005.A0A074YL95"/>
<feature type="compositionally biased region" description="Basic and acidic residues" evidence="1">
    <location>
        <begin position="143"/>
        <end position="152"/>
    </location>
</feature>
<dbReference type="Proteomes" id="UP000030641">
    <property type="component" value="Unassembled WGS sequence"/>
</dbReference>